<keyword evidence="3" id="KW-1185">Reference proteome</keyword>
<feature type="compositionally biased region" description="Polar residues" evidence="1">
    <location>
        <begin position="418"/>
        <end position="448"/>
    </location>
</feature>
<evidence type="ECO:0000313" key="2">
    <source>
        <dbReference type="EMBL" id="KAI6658124.1"/>
    </source>
</evidence>
<sequence length="562" mass="63627">MSSDNSEGLYQSITPEAGSQRPSWAVPLSKEALFRIQLSLSSRRSNVMVLETVCRIFIGSITRTTTSMKIQDLDPNDTDWTYQTTGVPGLLVEYRDIGEMNIFFLKLVIVELESGLCTWEGKFGVSANYQVIAEDFHTFWMPGVGQVGIEFGDVSEGERMRVLLREWLEKLKLSFSLITQQEKEESHKKKSKKKPSTILRSQSQPRIDKRQISTPCNFLHVSGITMTRTEECEKELQGTVRRFFRGAISSLSRNNTVSPGSKSRGTFKEQRKIPMTSSLGDLSGKDITKLSYPLGGDSPDQLISRCDSSQSGREKKYFSLQRKKKQSSPDESETSEFARDNQSNCSLTPNSRRRGSIHSRVITSEDYFPEQETHQRSSTINTANERSRFDQRKYSAPNIRSQVPSQWDPPEILRHHSQIPNIQSDNQNLNPLNDTDQSSTIGRFSSETHLPSYRPPPHPIHPSVTHPYHSNPTALRNEPNTPVPNNVTIPSISANHDSEIFLPPIPFSLPPDYQTYAPPHTSNNVPLRQKSYSTRRSEKTDQKRLSNSYTSFGHVVTSQVDV</sequence>
<reference evidence="2 3" key="1">
    <citation type="journal article" date="2023" name="BMC Biol.">
        <title>The compact genome of the sponge Oopsacas minuta (Hexactinellida) is lacking key metazoan core genes.</title>
        <authorList>
            <person name="Santini S."/>
            <person name="Schenkelaars Q."/>
            <person name="Jourda C."/>
            <person name="Duchesne M."/>
            <person name="Belahbib H."/>
            <person name="Rocher C."/>
            <person name="Selva M."/>
            <person name="Riesgo A."/>
            <person name="Vervoort M."/>
            <person name="Leys S.P."/>
            <person name="Kodjabachian L."/>
            <person name="Le Bivic A."/>
            <person name="Borchiellini C."/>
            <person name="Claverie J.M."/>
            <person name="Renard E."/>
        </authorList>
    </citation>
    <scope>NUCLEOTIDE SEQUENCE [LARGE SCALE GENOMIC DNA]</scope>
    <source>
        <strain evidence="2">SPO-2</strain>
    </source>
</reference>
<feature type="region of interest" description="Disordered" evidence="1">
    <location>
        <begin position="512"/>
        <end position="547"/>
    </location>
</feature>
<feature type="compositionally biased region" description="Polar residues" evidence="1">
    <location>
        <begin position="520"/>
        <end position="534"/>
    </location>
</feature>
<feature type="compositionally biased region" description="Basic and acidic residues" evidence="1">
    <location>
        <begin position="535"/>
        <end position="544"/>
    </location>
</feature>
<evidence type="ECO:0000256" key="1">
    <source>
        <dbReference type="SAM" id="MobiDB-lite"/>
    </source>
</evidence>
<organism evidence="2 3">
    <name type="scientific">Oopsacas minuta</name>
    <dbReference type="NCBI Taxonomy" id="111878"/>
    <lineage>
        <taxon>Eukaryota</taxon>
        <taxon>Metazoa</taxon>
        <taxon>Porifera</taxon>
        <taxon>Hexactinellida</taxon>
        <taxon>Hexasterophora</taxon>
        <taxon>Lyssacinosida</taxon>
        <taxon>Leucopsacidae</taxon>
        <taxon>Oopsacas</taxon>
    </lineage>
</organism>
<evidence type="ECO:0000313" key="3">
    <source>
        <dbReference type="Proteomes" id="UP001165289"/>
    </source>
</evidence>
<gene>
    <name evidence="2" type="ORF">LOD99_15837</name>
</gene>
<feature type="compositionally biased region" description="Polar residues" evidence="1">
    <location>
        <begin position="340"/>
        <end position="350"/>
    </location>
</feature>
<proteinExistence type="predicted"/>
<dbReference type="Gene3D" id="2.30.29.30">
    <property type="entry name" value="Pleckstrin-homology domain (PH domain)/Phosphotyrosine-binding domain (PTB)"/>
    <property type="match status" value="1"/>
</dbReference>
<feature type="compositionally biased region" description="Polar residues" evidence="1">
    <location>
        <begin position="252"/>
        <end position="264"/>
    </location>
</feature>
<feature type="region of interest" description="Disordered" evidence="1">
    <location>
        <begin position="1"/>
        <end position="22"/>
    </location>
</feature>
<protein>
    <submittedName>
        <fullName evidence="2">Uncharacterized protein</fullName>
    </submittedName>
</protein>
<name>A0AAV7KAG2_9METZ</name>
<comment type="caution">
    <text evidence="2">The sequence shown here is derived from an EMBL/GenBank/DDBJ whole genome shotgun (WGS) entry which is preliminary data.</text>
</comment>
<feature type="region of interest" description="Disordered" evidence="1">
    <location>
        <begin position="184"/>
        <end position="207"/>
    </location>
</feature>
<feature type="region of interest" description="Disordered" evidence="1">
    <location>
        <begin position="252"/>
        <end position="491"/>
    </location>
</feature>
<feature type="compositionally biased region" description="Low complexity" evidence="1">
    <location>
        <begin position="479"/>
        <end position="488"/>
    </location>
</feature>
<dbReference type="EMBL" id="JAKMXF010000110">
    <property type="protein sequence ID" value="KAI6658124.1"/>
    <property type="molecule type" value="Genomic_DNA"/>
</dbReference>
<feature type="compositionally biased region" description="Polar residues" evidence="1">
    <location>
        <begin position="1"/>
        <end position="14"/>
    </location>
</feature>
<accession>A0AAV7KAG2</accession>
<dbReference type="Proteomes" id="UP001165289">
    <property type="component" value="Unassembled WGS sequence"/>
</dbReference>
<dbReference type="AlphaFoldDB" id="A0AAV7KAG2"/>
<dbReference type="InterPro" id="IPR011993">
    <property type="entry name" value="PH-like_dom_sf"/>
</dbReference>